<feature type="region of interest" description="Disordered" evidence="4">
    <location>
        <begin position="30"/>
        <end position="60"/>
    </location>
</feature>
<feature type="signal peptide" evidence="5">
    <location>
        <begin position="1"/>
        <end position="28"/>
    </location>
</feature>
<evidence type="ECO:0000256" key="3">
    <source>
        <dbReference type="ARBA" id="ARBA00023098"/>
    </source>
</evidence>
<proteinExistence type="predicted"/>
<dbReference type="SUPFAM" id="SSF53474">
    <property type="entry name" value="alpha/beta-Hydrolases"/>
    <property type="match status" value="1"/>
</dbReference>
<dbReference type="EMBL" id="JAVREU010000003">
    <property type="protein sequence ID" value="MDT0387755.1"/>
    <property type="molecule type" value="Genomic_DNA"/>
</dbReference>
<feature type="compositionally biased region" description="Pro residues" evidence="4">
    <location>
        <begin position="43"/>
        <end position="52"/>
    </location>
</feature>
<evidence type="ECO:0000256" key="5">
    <source>
        <dbReference type="SAM" id="SignalP"/>
    </source>
</evidence>
<reference evidence="7" key="1">
    <citation type="submission" date="2023-07" db="EMBL/GenBank/DDBJ databases">
        <title>30 novel species of actinomycetes from the DSMZ collection.</title>
        <authorList>
            <person name="Nouioui I."/>
        </authorList>
    </citation>
    <scope>NUCLEOTIDE SEQUENCE [LARGE SCALE GENOMIC DNA]</scope>
    <source>
        <strain evidence="7">DSM 41921</strain>
    </source>
</reference>
<name>A0ABU2P8X7_9ACTN</name>
<dbReference type="Gene3D" id="3.40.50.1820">
    <property type="entry name" value="alpha/beta hydrolase"/>
    <property type="match status" value="1"/>
</dbReference>
<dbReference type="RefSeq" id="WP_311680679.1">
    <property type="nucleotide sequence ID" value="NZ_JAVREU010000003.1"/>
</dbReference>
<accession>A0ABU2P8X7</accession>
<comment type="caution">
    <text evidence="6">The sequence shown here is derived from an EMBL/GenBank/DDBJ whole genome shotgun (WGS) entry which is preliminary data.</text>
</comment>
<evidence type="ECO:0000313" key="7">
    <source>
        <dbReference type="Proteomes" id="UP001183586"/>
    </source>
</evidence>
<gene>
    <name evidence="6" type="ORF">RM641_09990</name>
</gene>
<feature type="chain" id="PRO_5045843132" evidence="5">
    <location>
        <begin position="29"/>
        <end position="396"/>
    </location>
</feature>
<dbReference type="Pfam" id="PF03403">
    <property type="entry name" value="PAF-AH_p_II"/>
    <property type="match status" value="2"/>
</dbReference>
<evidence type="ECO:0000256" key="1">
    <source>
        <dbReference type="ARBA" id="ARBA00022801"/>
    </source>
</evidence>
<dbReference type="InterPro" id="IPR029058">
    <property type="entry name" value="AB_hydrolase_fold"/>
</dbReference>
<keyword evidence="1" id="KW-0378">Hydrolase</keyword>
<evidence type="ECO:0000256" key="4">
    <source>
        <dbReference type="SAM" id="MobiDB-lite"/>
    </source>
</evidence>
<keyword evidence="7" id="KW-1185">Reference proteome</keyword>
<organism evidence="6 7">
    <name type="scientific">Streptomyces dubilierae</name>
    <dbReference type="NCBI Taxonomy" id="3075533"/>
    <lineage>
        <taxon>Bacteria</taxon>
        <taxon>Bacillati</taxon>
        <taxon>Actinomycetota</taxon>
        <taxon>Actinomycetes</taxon>
        <taxon>Kitasatosporales</taxon>
        <taxon>Streptomycetaceae</taxon>
        <taxon>Streptomyces</taxon>
    </lineage>
</organism>
<dbReference type="Proteomes" id="UP001183586">
    <property type="component" value="Unassembled WGS sequence"/>
</dbReference>
<keyword evidence="2" id="KW-0442">Lipid degradation</keyword>
<sequence length="396" mass="42497">MKPTGTGRAVRRYAVLVAALLSVVPACGQPPAPAPGAAATSRPDPPAPPALPGPTGARPVGLRVLELRDTSRRDPWDPSRSRELMVSLWYPARHSTERAARYVTPRESELILRAQRIKGVPADLLSRVRVHASRDAPPAAVSGPGLPLVVLSPGFSLPRTSLTALAEDLASRGYAVAAVDHAYEAAAVSRPDGRVTGCRACHGSPDGRRVAATRAVDLSYVRRQLLGRPGTADGRLPRLDPARVAAVGHSMGGAAAFEALRTDPGFAAGADLDGTFHSAGTSRVDRPFLLLGADAHGRPGADPTWERVWQRLSGWRRWYSVTGAQHASFTDYGLLGERLGHPAPGTAREAEDALRITRRLIAAFLDDRLRGVVARDPDDVARHDERIRRHQPRQRP</sequence>
<evidence type="ECO:0000313" key="6">
    <source>
        <dbReference type="EMBL" id="MDT0387755.1"/>
    </source>
</evidence>
<keyword evidence="3" id="KW-0443">Lipid metabolism</keyword>
<keyword evidence="5" id="KW-0732">Signal</keyword>
<evidence type="ECO:0000256" key="2">
    <source>
        <dbReference type="ARBA" id="ARBA00022963"/>
    </source>
</evidence>
<dbReference type="PANTHER" id="PTHR10272:SF0">
    <property type="entry name" value="PLATELET-ACTIVATING FACTOR ACETYLHYDROLASE"/>
    <property type="match status" value="1"/>
</dbReference>
<dbReference type="PANTHER" id="PTHR10272">
    <property type="entry name" value="PLATELET-ACTIVATING FACTOR ACETYLHYDROLASE"/>
    <property type="match status" value="1"/>
</dbReference>
<protein>
    <submittedName>
        <fullName evidence="6">Lipase</fullName>
    </submittedName>
</protein>